<dbReference type="EMBL" id="MU551677">
    <property type="protein sequence ID" value="KAI5618798.1"/>
    <property type="molecule type" value="Genomic_DNA"/>
</dbReference>
<keyword evidence="3" id="KW-1185">Reference proteome</keyword>
<proteinExistence type="predicted"/>
<dbReference type="PANTHER" id="PTHR46167:SF1">
    <property type="entry name" value="N-LYSINE METHYLTRANSFERASE KMT5A"/>
    <property type="match status" value="1"/>
</dbReference>
<dbReference type="GO" id="GO:0005700">
    <property type="term" value="C:polytene chromosome"/>
    <property type="evidence" value="ECO:0007669"/>
    <property type="project" value="TreeGrafter"/>
</dbReference>
<sequence>GRGVFAVTDFTKGSFVLEYRGELISCQESQRRQRLYHNSLKAFMFDFIWHGNFWTIDAARDDGTLGRLVNDDHIKPNCKMKRILVEGKPHLCLFALRDIIPGEEITYNYGDGDCPWRNEVRIFI</sequence>
<dbReference type="GO" id="GO:0005634">
    <property type="term" value="C:nucleus"/>
    <property type="evidence" value="ECO:0007669"/>
    <property type="project" value="TreeGrafter"/>
</dbReference>
<dbReference type="Pfam" id="PF00856">
    <property type="entry name" value="SET"/>
    <property type="match status" value="1"/>
</dbReference>
<dbReference type="GO" id="GO:0006357">
    <property type="term" value="P:regulation of transcription by RNA polymerase II"/>
    <property type="evidence" value="ECO:0007669"/>
    <property type="project" value="TreeGrafter"/>
</dbReference>
<gene>
    <name evidence="2" type="ORF">C0J50_21469</name>
</gene>
<name>A0AAD5ALJ5_SILAS</name>
<evidence type="ECO:0000313" key="2">
    <source>
        <dbReference type="EMBL" id="KAI5618798.1"/>
    </source>
</evidence>
<dbReference type="InterPro" id="IPR001214">
    <property type="entry name" value="SET_dom"/>
</dbReference>
<reference evidence="2" key="1">
    <citation type="submission" date="2018-07" db="EMBL/GenBank/DDBJ databases">
        <title>Comparative genomics of catfishes provides insights into carnivory and benthic adaptation.</title>
        <authorList>
            <person name="Zhang Y."/>
            <person name="Wang D."/>
            <person name="Peng Z."/>
            <person name="Zheng S."/>
            <person name="Shao F."/>
            <person name="Tao W."/>
        </authorList>
    </citation>
    <scope>NUCLEOTIDE SEQUENCE</scope>
    <source>
        <strain evidence="2">Chongqing</strain>
    </source>
</reference>
<dbReference type="SMART" id="SM00317">
    <property type="entry name" value="SET"/>
    <property type="match status" value="1"/>
</dbReference>
<protein>
    <submittedName>
        <fullName evidence="2">SET domain-containing protein 5-like</fullName>
    </submittedName>
</protein>
<dbReference type="Proteomes" id="UP001205998">
    <property type="component" value="Unassembled WGS sequence"/>
</dbReference>
<comment type="caution">
    <text evidence="2">The sequence shown here is derived from an EMBL/GenBank/DDBJ whole genome shotgun (WGS) entry which is preliminary data.</text>
</comment>
<dbReference type="Gene3D" id="2.170.270.10">
    <property type="entry name" value="SET domain"/>
    <property type="match status" value="1"/>
</dbReference>
<feature type="non-terminal residue" evidence="2">
    <location>
        <position position="124"/>
    </location>
</feature>
<dbReference type="PANTHER" id="PTHR46167">
    <property type="entry name" value="N-LYSINE METHYLTRANSFERASE KMT5A"/>
    <property type="match status" value="1"/>
</dbReference>
<dbReference type="GO" id="GO:0043516">
    <property type="term" value="P:regulation of DNA damage response, signal transduction by p53 class mediator"/>
    <property type="evidence" value="ECO:0007669"/>
    <property type="project" value="TreeGrafter"/>
</dbReference>
<dbReference type="AlphaFoldDB" id="A0AAD5ALJ5"/>
<organism evidence="2 3">
    <name type="scientific">Silurus asotus</name>
    <name type="common">Amur catfish</name>
    <name type="synonym">Parasilurus asotus</name>
    <dbReference type="NCBI Taxonomy" id="30991"/>
    <lineage>
        <taxon>Eukaryota</taxon>
        <taxon>Metazoa</taxon>
        <taxon>Chordata</taxon>
        <taxon>Craniata</taxon>
        <taxon>Vertebrata</taxon>
        <taxon>Euteleostomi</taxon>
        <taxon>Actinopterygii</taxon>
        <taxon>Neopterygii</taxon>
        <taxon>Teleostei</taxon>
        <taxon>Ostariophysi</taxon>
        <taxon>Siluriformes</taxon>
        <taxon>Siluridae</taxon>
        <taxon>Silurus</taxon>
    </lineage>
</organism>
<dbReference type="GO" id="GO:0042799">
    <property type="term" value="F:histone H4K20 methyltransferase activity"/>
    <property type="evidence" value="ECO:0007669"/>
    <property type="project" value="TreeGrafter"/>
</dbReference>
<dbReference type="InterPro" id="IPR051760">
    <property type="entry name" value="KMT5A"/>
</dbReference>
<evidence type="ECO:0000259" key="1">
    <source>
        <dbReference type="PROSITE" id="PS50280"/>
    </source>
</evidence>
<evidence type="ECO:0000313" key="3">
    <source>
        <dbReference type="Proteomes" id="UP001205998"/>
    </source>
</evidence>
<accession>A0AAD5ALJ5</accession>
<dbReference type="PROSITE" id="PS50280">
    <property type="entry name" value="SET"/>
    <property type="match status" value="1"/>
</dbReference>
<dbReference type="SUPFAM" id="SSF82199">
    <property type="entry name" value="SET domain"/>
    <property type="match status" value="1"/>
</dbReference>
<dbReference type="InterPro" id="IPR046341">
    <property type="entry name" value="SET_dom_sf"/>
</dbReference>
<feature type="domain" description="SET" evidence="1">
    <location>
        <begin position="1"/>
        <end position="110"/>
    </location>
</feature>
<feature type="non-terminal residue" evidence="2">
    <location>
        <position position="1"/>
    </location>
</feature>